<proteinExistence type="predicted"/>
<reference evidence="1" key="1">
    <citation type="submission" date="2021-08" db="EMBL/GenBank/DDBJ databases">
        <title>WGS assembly of Ceratopteris richardii.</title>
        <authorList>
            <person name="Marchant D.B."/>
            <person name="Chen G."/>
            <person name="Jenkins J."/>
            <person name="Shu S."/>
            <person name="Leebens-Mack J."/>
            <person name="Grimwood J."/>
            <person name="Schmutz J."/>
            <person name="Soltis P."/>
            <person name="Soltis D."/>
            <person name="Chen Z.-H."/>
        </authorList>
    </citation>
    <scope>NUCLEOTIDE SEQUENCE</scope>
    <source>
        <strain evidence="1">Whitten #5841</strain>
        <tissue evidence="1">Leaf</tissue>
    </source>
</reference>
<protein>
    <submittedName>
        <fullName evidence="1">Uncharacterized protein</fullName>
    </submittedName>
</protein>
<dbReference type="Proteomes" id="UP000825935">
    <property type="component" value="Chromosome 11"/>
</dbReference>
<dbReference type="EMBL" id="CM035416">
    <property type="protein sequence ID" value="KAH7424994.1"/>
    <property type="molecule type" value="Genomic_DNA"/>
</dbReference>
<comment type="caution">
    <text evidence="1">The sequence shown here is derived from an EMBL/GenBank/DDBJ whole genome shotgun (WGS) entry which is preliminary data.</text>
</comment>
<evidence type="ECO:0000313" key="2">
    <source>
        <dbReference type="Proteomes" id="UP000825935"/>
    </source>
</evidence>
<accession>A0A8T2TUD0</accession>
<evidence type="ECO:0000313" key="1">
    <source>
        <dbReference type="EMBL" id="KAH7424994.1"/>
    </source>
</evidence>
<organism evidence="1 2">
    <name type="scientific">Ceratopteris richardii</name>
    <name type="common">Triangle waterfern</name>
    <dbReference type="NCBI Taxonomy" id="49495"/>
    <lineage>
        <taxon>Eukaryota</taxon>
        <taxon>Viridiplantae</taxon>
        <taxon>Streptophyta</taxon>
        <taxon>Embryophyta</taxon>
        <taxon>Tracheophyta</taxon>
        <taxon>Polypodiopsida</taxon>
        <taxon>Polypodiidae</taxon>
        <taxon>Polypodiales</taxon>
        <taxon>Pteridineae</taxon>
        <taxon>Pteridaceae</taxon>
        <taxon>Parkerioideae</taxon>
        <taxon>Ceratopteris</taxon>
    </lineage>
</organism>
<gene>
    <name evidence="1" type="ORF">KP509_11G036100</name>
</gene>
<name>A0A8T2TUD0_CERRI</name>
<keyword evidence="2" id="KW-1185">Reference proteome</keyword>
<sequence>MSIVAVFHFSSNRSLLSSSDISTIPKRSLASKLCLCLVGASSYAFYSTRTTLDLRLYYTLEIVLSINHVYYTLEIVLSINSFLIRLIASWNWSKAEGTVMDMIGMCIN</sequence>
<dbReference type="AlphaFoldDB" id="A0A8T2TUD0"/>